<keyword evidence="3" id="KW-0808">Transferase</keyword>
<evidence type="ECO:0000313" key="3">
    <source>
        <dbReference type="EMBL" id="PRY54133.1"/>
    </source>
</evidence>
<dbReference type="InterPro" id="IPR036527">
    <property type="entry name" value="SCP2_sterol-bd_dom_sf"/>
</dbReference>
<dbReference type="OrthoDB" id="3498897at2"/>
<organism evidence="3 4">
    <name type="scientific">Knoellia remsis</name>
    <dbReference type="NCBI Taxonomy" id="407159"/>
    <lineage>
        <taxon>Bacteria</taxon>
        <taxon>Bacillati</taxon>
        <taxon>Actinomycetota</taxon>
        <taxon>Actinomycetes</taxon>
        <taxon>Micrococcales</taxon>
        <taxon>Intrasporangiaceae</taxon>
        <taxon>Knoellia</taxon>
    </lineage>
</organism>
<dbReference type="InterPro" id="IPR016181">
    <property type="entry name" value="Acyl_CoA_acyltransferase"/>
</dbReference>
<dbReference type="GO" id="GO:0034069">
    <property type="term" value="F:aminoglycoside N-acetyltransferase activity"/>
    <property type="evidence" value="ECO:0007669"/>
    <property type="project" value="TreeGrafter"/>
</dbReference>
<dbReference type="Pfam" id="PF13527">
    <property type="entry name" value="Acetyltransf_9"/>
    <property type="match status" value="1"/>
</dbReference>
<feature type="compositionally biased region" description="Basic and acidic residues" evidence="1">
    <location>
        <begin position="8"/>
        <end position="21"/>
    </location>
</feature>
<dbReference type="InterPro" id="IPR000182">
    <property type="entry name" value="GNAT_dom"/>
</dbReference>
<dbReference type="EMBL" id="PVTI01000025">
    <property type="protein sequence ID" value="PRY54133.1"/>
    <property type="molecule type" value="Genomic_DNA"/>
</dbReference>
<dbReference type="Gene3D" id="3.40.630.30">
    <property type="match status" value="2"/>
</dbReference>
<evidence type="ECO:0000313" key="4">
    <source>
        <dbReference type="Proteomes" id="UP000237822"/>
    </source>
</evidence>
<protein>
    <submittedName>
        <fullName evidence="3">Putative acetyltransferase</fullName>
    </submittedName>
</protein>
<dbReference type="InterPro" id="IPR051554">
    <property type="entry name" value="Acetyltransferase_Eis"/>
</dbReference>
<sequence>MTVQLRRLGRDDKDASLRLSREAFGGGAPPTPPPAPGTPASSEPAQDETWPADGVTSFGAFDGGELVAKASGRAYESVFHGRRVATCGVAGVTVAAEHRGSGLLRELLRAVVADGRDRGAVISTLFPTAPGIYRGFGWELVGELTGVAVPTAALAQVRRPAGIRTRRATARDFTTVRDLYACWASVRNGPLTRDGVLFPADADAWLAGFTAVTLAIADRPNGGEEVQGVLAWQRGQGYGPEATITADDLFWTTAAARDALLATLGTFASVTGTTRIETSGTAELDVALPMTATTIVHRAPYMLRIIDVPGALAAVSPAPGVTGATTFAVAGDDLAGTDGTYRLDVTDGALSCTRLDEPAGEAAVAFTPRGLALTWAGVMPVESVVAAGLATARSDGDGARAAYRLWDTLGLSRPVHIRDYF</sequence>
<dbReference type="SUPFAM" id="SSF55729">
    <property type="entry name" value="Acyl-CoA N-acyltransferases (Nat)"/>
    <property type="match status" value="1"/>
</dbReference>
<dbReference type="Proteomes" id="UP000237822">
    <property type="component" value="Unassembled WGS sequence"/>
</dbReference>
<evidence type="ECO:0000259" key="2">
    <source>
        <dbReference type="PROSITE" id="PS51186"/>
    </source>
</evidence>
<name>A0A2T0U884_9MICO</name>
<dbReference type="RefSeq" id="WP_146132975.1">
    <property type="nucleotide sequence ID" value="NZ_PVTI01000025.1"/>
</dbReference>
<dbReference type="SUPFAM" id="SSF55718">
    <property type="entry name" value="SCP-like"/>
    <property type="match status" value="1"/>
</dbReference>
<keyword evidence="4" id="KW-1185">Reference proteome</keyword>
<dbReference type="GO" id="GO:0030649">
    <property type="term" value="P:aminoglycoside antibiotic catabolic process"/>
    <property type="evidence" value="ECO:0007669"/>
    <property type="project" value="TreeGrafter"/>
</dbReference>
<dbReference type="PANTHER" id="PTHR37817">
    <property type="entry name" value="N-ACETYLTRANSFERASE EIS"/>
    <property type="match status" value="1"/>
</dbReference>
<dbReference type="Gene3D" id="3.30.1050.10">
    <property type="entry name" value="SCP2 sterol-binding domain"/>
    <property type="match status" value="1"/>
</dbReference>
<evidence type="ECO:0000256" key="1">
    <source>
        <dbReference type="SAM" id="MobiDB-lite"/>
    </source>
</evidence>
<dbReference type="PANTHER" id="PTHR37817:SF1">
    <property type="entry name" value="N-ACETYLTRANSFERASE EIS"/>
    <property type="match status" value="1"/>
</dbReference>
<feature type="region of interest" description="Disordered" evidence="1">
    <location>
        <begin position="1"/>
        <end position="54"/>
    </location>
</feature>
<accession>A0A2T0U884</accession>
<dbReference type="AlphaFoldDB" id="A0A2T0U884"/>
<proteinExistence type="predicted"/>
<feature type="domain" description="N-acetyltransferase" evidence="2">
    <location>
        <begin position="3"/>
        <end position="160"/>
    </location>
</feature>
<comment type="caution">
    <text evidence="3">The sequence shown here is derived from an EMBL/GenBank/DDBJ whole genome shotgun (WGS) entry which is preliminary data.</text>
</comment>
<gene>
    <name evidence="3" type="ORF">BCF74_12543</name>
</gene>
<reference evidence="3 4" key="1">
    <citation type="submission" date="2018-03" db="EMBL/GenBank/DDBJ databases">
        <title>Genomic Encyclopedia of Archaeal and Bacterial Type Strains, Phase II (KMG-II): from individual species to whole genera.</title>
        <authorList>
            <person name="Goeker M."/>
        </authorList>
    </citation>
    <scope>NUCLEOTIDE SEQUENCE [LARGE SCALE GENOMIC DNA]</scope>
    <source>
        <strain evidence="3 4">ATCC BAA-1496</strain>
    </source>
</reference>
<dbReference type="PROSITE" id="PS51186">
    <property type="entry name" value="GNAT"/>
    <property type="match status" value="1"/>
</dbReference>
<dbReference type="CDD" id="cd04301">
    <property type="entry name" value="NAT_SF"/>
    <property type="match status" value="1"/>
</dbReference>